<gene>
    <name evidence="1" type="ORF">FB555_000073</name>
</gene>
<keyword evidence="2" id="KW-1185">Reference proteome</keyword>
<dbReference type="Proteomes" id="UP000524237">
    <property type="component" value="Unassembled WGS sequence"/>
</dbReference>
<name>A0A7W3PN16_9MICO</name>
<organism evidence="1 2">
    <name type="scientific">Alpinimonas psychrophila</name>
    <dbReference type="NCBI Taxonomy" id="748908"/>
    <lineage>
        <taxon>Bacteria</taxon>
        <taxon>Bacillati</taxon>
        <taxon>Actinomycetota</taxon>
        <taxon>Actinomycetes</taxon>
        <taxon>Micrococcales</taxon>
        <taxon>Microbacteriaceae</taxon>
        <taxon>Alpinimonas</taxon>
    </lineage>
</organism>
<sequence length="67" mass="7393">MHAKVTLPAWADQPFLASDAALRSVIDRIAPDALDALHLWLGEQRTLAERQADRLGIHLIRTAPKGI</sequence>
<proteinExistence type="predicted"/>
<dbReference type="EMBL" id="JACGWU010000001">
    <property type="protein sequence ID" value="MBA8828002.1"/>
    <property type="molecule type" value="Genomic_DNA"/>
</dbReference>
<dbReference type="RefSeq" id="WP_220475832.1">
    <property type="nucleotide sequence ID" value="NZ_JACGWU010000001.1"/>
</dbReference>
<evidence type="ECO:0000313" key="2">
    <source>
        <dbReference type="Proteomes" id="UP000524237"/>
    </source>
</evidence>
<protein>
    <submittedName>
        <fullName evidence="1">Uncharacterized protein</fullName>
    </submittedName>
</protein>
<accession>A0A7W3PN16</accession>
<comment type="caution">
    <text evidence="1">The sequence shown here is derived from an EMBL/GenBank/DDBJ whole genome shotgun (WGS) entry which is preliminary data.</text>
</comment>
<dbReference type="AlphaFoldDB" id="A0A7W3PN16"/>
<evidence type="ECO:0000313" key="1">
    <source>
        <dbReference type="EMBL" id="MBA8828002.1"/>
    </source>
</evidence>
<reference evidence="1 2" key="1">
    <citation type="submission" date="2020-07" db="EMBL/GenBank/DDBJ databases">
        <title>Sequencing the genomes of 1000 actinobacteria strains.</title>
        <authorList>
            <person name="Klenk H.-P."/>
        </authorList>
    </citation>
    <scope>NUCLEOTIDE SEQUENCE [LARGE SCALE GENOMIC DNA]</scope>
    <source>
        <strain evidence="1 2">DSM 23737</strain>
    </source>
</reference>